<feature type="compositionally biased region" description="Basic and acidic residues" evidence="1">
    <location>
        <begin position="102"/>
        <end position="114"/>
    </location>
</feature>
<evidence type="ECO:0000256" key="1">
    <source>
        <dbReference type="SAM" id="MobiDB-lite"/>
    </source>
</evidence>
<reference evidence="2" key="1">
    <citation type="submission" date="2018-04" db="EMBL/GenBank/DDBJ databases">
        <title>WGS assembly of Panicum hallii.</title>
        <authorList>
            <person name="Lovell J."/>
            <person name="Jenkins J."/>
            <person name="Lowry D."/>
            <person name="Mamidi S."/>
            <person name="Sreedasyam A."/>
            <person name="Weng X."/>
            <person name="Barry K."/>
            <person name="Bonette J."/>
            <person name="Campitelli B."/>
            <person name="Daum C."/>
            <person name="Gordon S."/>
            <person name="Gould B."/>
            <person name="Lipzen A."/>
            <person name="Macqueen A."/>
            <person name="Palacio-Mejia J."/>
            <person name="Plott C."/>
            <person name="Shakirov E."/>
            <person name="Shu S."/>
            <person name="Yoshinaga Y."/>
            <person name="Zane M."/>
            <person name="Rokhsar D."/>
            <person name="Grimwood J."/>
            <person name="Schmutz J."/>
            <person name="Juenger T."/>
        </authorList>
    </citation>
    <scope>NUCLEOTIDE SEQUENCE [LARGE SCALE GENOMIC DNA]</scope>
    <source>
        <strain evidence="2">FIL2</strain>
    </source>
</reference>
<proteinExistence type="predicted"/>
<gene>
    <name evidence="2" type="ORF">PAHAL_1G383200</name>
</gene>
<accession>A0A2T8KXL2</accession>
<dbReference type="EMBL" id="CM008046">
    <property type="protein sequence ID" value="PVH66920.1"/>
    <property type="molecule type" value="Genomic_DNA"/>
</dbReference>
<dbReference type="Gramene" id="PVH66920">
    <property type="protein sequence ID" value="PVH66920"/>
    <property type="gene ID" value="PAHAL_1G383200"/>
</dbReference>
<feature type="compositionally biased region" description="Polar residues" evidence="1">
    <location>
        <begin position="131"/>
        <end position="142"/>
    </location>
</feature>
<feature type="region of interest" description="Disordered" evidence="1">
    <location>
        <begin position="92"/>
        <end position="145"/>
    </location>
</feature>
<organism evidence="2">
    <name type="scientific">Panicum hallii</name>
    <dbReference type="NCBI Taxonomy" id="206008"/>
    <lineage>
        <taxon>Eukaryota</taxon>
        <taxon>Viridiplantae</taxon>
        <taxon>Streptophyta</taxon>
        <taxon>Embryophyta</taxon>
        <taxon>Tracheophyta</taxon>
        <taxon>Spermatophyta</taxon>
        <taxon>Magnoliopsida</taxon>
        <taxon>Liliopsida</taxon>
        <taxon>Poales</taxon>
        <taxon>Poaceae</taxon>
        <taxon>PACMAD clade</taxon>
        <taxon>Panicoideae</taxon>
        <taxon>Panicodae</taxon>
        <taxon>Paniceae</taxon>
        <taxon>Panicinae</taxon>
        <taxon>Panicum</taxon>
        <taxon>Panicum sect. Panicum</taxon>
    </lineage>
</organism>
<name>A0A2T8KXL2_9POAL</name>
<evidence type="ECO:0000313" key="2">
    <source>
        <dbReference type="EMBL" id="PVH66920.1"/>
    </source>
</evidence>
<evidence type="ECO:0008006" key="3">
    <source>
        <dbReference type="Google" id="ProtNLM"/>
    </source>
</evidence>
<dbReference type="AlphaFoldDB" id="A0A2T8KXL2"/>
<sequence>MAASFEDIVKKLEGFETIMQETLDKVSGMEAWQSVTDTSMGALLLTKFDEAALRLRRLETAPLPQTPPRPPPPPPSRWVELLHLNLAPPAVTRPPAWTMERPSGHRSETGHRDVGGGILGSHPPHPVKGMSSGNPQFHSSQHGPRHDYLPRAPTVPKLEIPKFDGDNLRLWRDRCEMFFEVYSVGDNLKTRFAVLNLKGVAASWLQTVERRGRVLDWDVLCQAVFDRFDRDQYQLQLQI</sequence>
<protein>
    <recommendedName>
        <fullName evidence="3">Retrotransposon gag domain-containing protein</fullName>
    </recommendedName>
</protein>
<dbReference type="Proteomes" id="UP000243499">
    <property type="component" value="Chromosome 1"/>
</dbReference>